<accession>A0A166R598</accession>
<sequence>MQGKDHQVQTGEAQIISLSETQSYISLVKADPPDPYWQHLLRGWMKFVAPLTPPSIQDGVDPSQHNLESAYALLQTVERACAVQLCENSFSLMVEAWPTMWIWIQHLYNAHHSHLRKKSHHKMEATEKDFISRRYLFIVNMFVNLGNQSHPLVSEMLANDPGILSMMTDMWIWEGTADDSEVVNGFPCGSFVAAGHAMEHAVLAQVISTCGTAEMVVHVACQRLERIIREVPRNFKYNELSLGVGFFTGHMNPKRASSPLVSAIYASSELASTLMRAWGIISSSSLASFEHSSSSRDLLLELTMSAVFLLVRSHDRILDVLRQDFFPILVKSFSIIQSSPKYSSHIGMSLADAALRKAFSPAAVHREILSLMFQGMGAIHGNRGNFLPSKYPRVVEAWSGLMILLHERKRVYDKFKKNNQTVILCGNATVNCVDLSYPNLNFLSYLVIHDMSAHFCTHHVTWPLLFLQYDQLKGSTPSVNGMGKDRREEAFPFANDNALYEEWWQLLVAGRGAYPILVAIPQGAIDAVQLMTGIVQNLSSDSGRPVQEQTELMGIRWLHCHLEL</sequence>
<evidence type="ECO:0000313" key="1">
    <source>
        <dbReference type="EMBL" id="KZP27917.1"/>
    </source>
</evidence>
<name>A0A166R598_9AGAM</name>
<dbReference type="AlphaFoldDB" id="A0A166R598"/>
<reference evidence="1" key="1">
    <citation type="journal article" date="2016" name="Mol. Biol. Evol.">
        <title>Comparative Genomics of Early-Diverging Mushroom-Forming Fungi Provides Insights into the Origins of Lignocellulose Decay Capabilities.</title>
        <authorList>
            <person name="Nagy L.G."/>
            <person name="Riley R."/>
            <person name="Tritt A."/>
            <person name="Adam C."/>
            <person name="Daum C."/>
            <person name="Floudas D."/>
            <person name="Sun H."/>
            <person name="Yadav J.S."/>
            <person name="Pangilinan J."/>
            <person name="Larsson K.H."/>
            <person name="Matsuura K."/>
            <person name="Barry K."/>
            <person name="Labutti K."/>
            <person name="Kuo R."/>
            <person name="Ohm R.A."/>
            <person name="Bhattacharya S.S."/>
            <person name="Shirouzu T."/>
            <person name="Yoshinaga Y."/>
            <person name="Martin F.M."/>
            <person name="Grigoriev I.V."/>
            <person name="Hibbett D.S."/>
        </authorList>
    </citation>
    <scope>NUCLEOTIDE SEQUENCE [LARGE SCALE GENOMIC DNA]</scope>
    <source>
        <strain evidence="1">CBS 109695</strain>
    </source>
</reference>
<protein>
    <submittedName>
        <fullName evidence="1">Uncharacterized protein</fullName>
    </submittedName>
</protein>
<organism evidence="1">
    <name type="scientific">Athelia psychrophila</name>
    <dbReference type="NCBI Taxonomy" id="1759441"/>
    <lineage>
        <taxon>Eukaryota</taxon>
        <taxon>Fungi</taxon>
        <taxon>Dikarya</taxon>
        <taxon>Basidiomycota</taxon>
        <taxon>Agaricomycotina</taxon>
        <taxon>Agaricomycetes</taxon>
        <taxon>Agaricomycetidae</taxon>
        <taxon>Atheliales</taxon>
        <taxon>Atheliaceae</taxon>
        <taxon>Athelia</taxon>
    </lineage>
</organism>
<proteinExistence type="predicted"/>
<gene>
    <name evidence="1" type="ORF">FIBSPDRAFT_927887</name>
</gene>
<dbReference type="EMBL" id="KV417506">
    <property type="protein sequence ID" value="KZP27917.1"/>
    <property type="molecule type" value="Genomic_DNA"/>
</dbReference>